<evidence type="ECO:0000313" key="7">
    <source>
        <dbReference type="EMBL" id="MBF1128936.1"/>
    </source>
</evidence>
<evidence type="ECO:0000256" key="2">
    <source>
        <dbReference type="ARBA" id="ARBA00022475"/>
    </source>
</evidence>
<reference evidence="7" key="1">
    <citation type="submission" date="2020-04" db="EMBL/GenBank/DDBJ databases">
        <title>Deep metagenomics examines the oral microbiome during advanced dental caries in children, revealing novel taxa and co-occurrences with host molecules.</title>
        <authorList>
            <person name="Baker J.L."/>
            <person name="Morton J.T."/>
            <person name="Dinis M."/>
            <person name="Alvarez R."/>
            <person name="Tran N.C."/>
            <person name="Knight R."/>
            <person name="Edlund A."/>
        </authorList>
    </citation>
    <scope>NUCLEOTIDE SEQUENCE</scope>
    <source>
        <strain evidence="7">JCVI_32_bin.14</strain>
    </source>
</reference>
<sequence length="129" mass="14115">MKYLLQFGIIMAVSFAGELFHDFLPLPVPSSIYGILILFSLLRFKILHVAQIKETAMFLISIMAFLFLPAAVGLVVAWPIMKAAILQYIAANVISLIACMAGTGFAAQLLLSRPSKKEVPKEASHDFSS</sequence>
<proteinExistence type="predicted"/>
<dbReference type="PANTHER" id="PTHR33931">
    <property type="entry name" value="HOLIN-LIKE PROTEIN CIDA-RELATED"/>
    <property type="match status" value="1"/>
</dbReference>
<keyword evidence="4 6" id="KW-1133">Transmembrane helix</keyword>
<gene>
    <name evidence="7" type="ORF">HXL70_02695</name>
</gene>
<dbReference type="Proteomes" id="UP000757890">
    <property type="component" value="Unassembled WGS sequence"/>
</dbReference>
<evidence type="ECO:0000256" key="3">
    <source>
        <dbReference type="ARBA" id="ARBA00022692"/>
    </source>
</evidence>
<name>A0A930B6H8_9FIRM</name>
<dbReference type="Pfam" id="PF03788">
    <property type="entry name" value="LrgA"/>
    <property type="match status" value="1"/>
</dbReference>
<evidence type="ECO:0000256" key="6">
    <source>
        <dbReference type="SAM" id="Phobius"/>
    </source>
</evidence>
<keyword evidence="5 6" id="KW-0472">Membrane</keyword>
<dbReference type="PANTHER" id="PTHR33931:SF2">
    <property type="entry name" value="HOLIN-LIKE PROTEIN CIDA"/>
    <property type="match status" value="1"/>
</dbReference>
<dbReference type="EMBL" id="JABZMK010000006">
    <property type="protein sequence ID" value="MBF1128936.1"/>
    <property type="molecule type" value="Genomic_DNA"/>
</dbReference>
<feature type="transmembrane region" description="Helical" evidence="6">
    <location>
        <begin position="56"/>
        <end position="80"/>
    </location>
</feature>
<comment type="caution">
    <text evidence="7">The sequence shown here is derived from an EMBL/GenBank/DDBJ whole genome shotgun (WGS) entry which is preliminary data.</text>
</comment>
<organism evidence="7 8">
    <name type="scientific">Dialister invisus</name>
    <dbReference type="NCBI Taxonomy" id="218538"/>
    <lineage>
        <taxon>Bacteria</taxon>
        <taxon>Bacillati</taxon>
        <taxon>Bacillota</taxon>
        <taxon>Negativicutes</taxon>
        <taxon>Veillonellales</taxon>
        <taxon>Veillonellaceae</taxon>
        <taxon>Dialister</taxon>
    </lineage>
</organism>
<dbReference type="AlphaFoldDB" id="A0A930B6H8"/>
<evidence type="ECO:0000313" key="8">
    <source>
        <dbReference type="Proteomes" id="UP000757890"/>
    </source>
</evidence>
<keyword evidence="2" id="KW-1003">Cell membrane</keyword>
<comment type="subcellular location">
    <subcellularLocation>
        <location evidence="1">Cell membrane</location>
        <topology evidence="1">Multi-pass membrane protein</topology>
    </subcellularLocation>
</comment>
<evidence type="ECO:0000256" key="1">
    <source>
        <dbReference type="ARBA" id="ARBA00004651"/>
    </source>
</evidence>
<accession>A0A930B6H8</accession>
<feature type="transmembrane region" description="Helical" evidence="6">
    <location>
        <begin position="26"/>
        <end position="44"/>
    </location>
</feature>
<keyword evidence="3 6" id="KW-0812">Transmembrane</keyword>
<dbReference type="GO" id="GO:0005886">
    <property type="term" value="C:plasma membrane"/>
    <property type="evidence" value="ECO:0007669"/>
    <property type="project" value="UniProtKB-SubCell"/>
</dbReference>
<evidence type="ECO:0000256" key="4">
    <source>
        <dbReference type="ARBA" id="ARBA00022989"/>
    </source>
</evidence>
<evidence type="ECO:0000256" key="5">
    <source>
        <dbReference type="ARBA" id="ARBA00023136"/>
    </source>
</evidence>
<feature type="transmembrane region" description="Helical" evidence="6">
    <location>
        <begin position="86"/>
        <end position="111"/>
    </location>
</feature>
<dbReference type="InterPro" id="IPR005538">
    <property type="entry name" value="LrgA/CidA"/>
</dbReference>
<protein>
    <submittedName>
        <fullName evidence="7">CidA/LrgA family protein</fullName>
    </submittedName>
</protein>